<evidence type="ECO:0000256" key="10">
    <source>
        <dbReference type="ARBA" id="ARBA00023277"/>
    </source>
</evidence>
<feature type="signal peptide" evidence="15">
    <location>
        <begin position="1"/>
        <end position="23"/>
    </location>
</feature>
<dbReference type="PANTHER" id="PTHR46828:SF2">
    <property type="entry name" value="ENDO-1,4-BETA-XYLANASE A-RELATED"/>
    <property type="match status" value="1"/>
</dbReference>
<proteinExistence type="inferred from homology"/>
<feature type="active site" description="Nucleophile" evidence="13">
    <location>
        <position position="131"/>
    </location>
</feature>
<dbReference type="InterPro" id="IPR013320">
    <property type="entry name" value="ConA-like_dom_sf"/>
</dbReference>
<name>A0A319D363_9EURO</name>
<dbReference type="InterPro" id="IPR033123">
    <property type="entry name" value="GH11_dom"/>
</dbReference>
<accession>A0A319D363</accession>
<evidence type="ECO:0000256" key="14">
    <source>
        <dbReference type="RuleBase" id="RU362015"/>
    </source>
</evidence>
<dbReference type="GO" id="GO:0031176">
    <property type="term" value="F:endo-1,4-beta-xylanase activity"/>
    <property type="evidence" value="ECO:0007669"/>
    <property type="project" value="UniProtKB-UniRule"/>
</dbReference>
<keyword evidence="18" id="KW-1185">Reference proteome</keyword>
<evidence type="ECO:0000256" key="7">
    <source>
        <dbReference type="ARBA" id="ARBA00022651"/>
    </source>
</evidence>
<dbReference type="Gene3D" id="2.60.120.180">
    <property type="match status" value="1"/>
</dbReference>
<keyword evidence="7 13" id="KW-0858">Xylan degradation</keyword>
<evidence type="ECO:0000256" key="6">
    <source>
        <dbReference type="ARBA" id="ARBA00022525"/>
    </source>
</evidence>
<dbReference type="InterPro" id="IPR001137">
    <property type="entry name" value="Glyco_hydro_11"/>
</dbReference>
<keyword evidence="12 13" id="KW-0624">Polysaccharide degradation</keyword>
<keyword evidence="10 13" id="KW-0119">Carbohydrate metabolism</keyword>
<evidence type="ECO:0000256" key="5">
    <source>
        <dbReference type="ARBA" id="ARBA00012590"/>
    </source>
</evidence>
<evidence type="ECO:0000256" key="9">
    <source>
        <dbReference type="ARBA" id="ARBA00022801"/>
    </source>
</evidence>
<comment type="catalytic activity">
    <reaction evidence="1 13 14">
        <text>Endohydrolysis of (1-&gt;4)-beta-D-xylosidic linkages in xylans.</text>
        <dbReference type="EC" id="3.2.1.8"/>
    </reaction>
</comment>
<dbReference type="Pfam" id="PF00457">
    <property type="entry name" value="Glyco_hydro_11"/>
    <property type="match status" value="1"/>
</dbReference>
<dbReference type="EMBL" id="KZ825932">
    <property type="protein sequence ID" value="PYH91885.1"/>
    <property type="molecule type" value="Genomic_DNA"/>
</dbReference>
<evidence type="ECO:0000256" key="8">
    <source>
        <dbReference type="ARBA" id="ARBA00022729"/>
    </source>
</evidence>
<evidence type="ECO:0000256" key="4">
    <source>
        <dbReference type="ARBA" id="ARBA00007792"/>
    </source>
</evidence>
<evidence type="ECO:0000259" key="16">
    <source>
        <dbReference type="PROSITE" id="PS51761"/>
    </source>
</evidence>
<dbReference type="VEuPathDB" id="FungiDB:BO71DRAFT_485913"/>
<evidence type="ECO:0000313" key="18">
    <source>
        <dbReference type="Proteomes" id="UP000247810"/>
    </source>
</evidence>
<evidence type="ECO:0000256" key="3">
    <source>
        <dbReference type="ARBA" id="ARBA00004851"/>
    </source>
</evidence>
<dbReference type="SUPFAM" id="SSF49899">
    <property type="entry name" value="Concanavalin A-like lectins/glucanases"/>
    <property type="match status" value="1"/>
</dbReference>
<comment type="similarity">
    <text evidence="4 13 14">Belongs to the glycosyl hydrolase 11 (cellulase G) family.</text>
</comment>
<keyword evidence="6" id="KW-0964">Secreted</keyword>
<dbReference type="OrthoDB" id="4444234at2759"/>
<dbReference type="PROSITE" id="PS51761">
    <property type="entry name" value="GH11_3"/>
    <property type="match status" value="1"/>
</dbReference>
<evidence type="ECO:0000256" key="13">
    <source>
        <dbReference type="PROSITE-ProRule" id="PRU01097"/>
    </source>
</evidence>
<dbReference type="InterPro" id="IPR013319">
    <property type="entry name" value="GH11/12"/>
</dbReference>
<evidence type="ECO:0000256" key="2">
    <source>
        <dbReference type="ARBA" id="ARBA00004613"/>
    </source>
</evidence>
<evidence type="ECO:0000256" key="15">
    <source>
        <dbReference type="SAM" id="SignalP"/>
    </source>
</evidence>
<dbReference type="UniPathway" id="UPA00114"/>
<protein>
    <recommendedName>
        <fullName evidence="5 13">Endo-1,4-beta-xylanase</fullName>
        <ecNumber evidence="5 13">3.2.1.8</ecNumber>
    </recommendedName>
</protein>
<feature type="active site" description="Proton donor" evidence="13">
    <location>
        <position position="221"/>
    </location>
</feature>
<organism evidence="17 18">
    <name type="scientific">Aspergillus ellipticus CBS 707.79</name>
    <dbReference type="NCBI Taxonomy" id="1448320"/>
    <lineage>
        <taxon>Eukaryota</taxon>
        <taxon>Fungi</taxon>
        <taxon>Dikarya</taxon>
        <taxon>Ascomycota</taxon>
        <taxon>Pezizomycotina</taxon>
        <taxon>Eurotiomycetes</taxon>
        <taxon>Eurotiomycetidae</taxon>
        <taxon>Eurotiales</taxon>
        <taxon>Aspergillaceae</taxon>
        <taxon>Aspergillus</taxon>
        <taxon>Aspergillus subgen. Circumdati</taxon>
    </lineage>
</organism>
<dbReference type="GO" id="GO:0045493">
    <property type="term" value="P:xylan catabolic process"/>
    <property type="evidence" value="ECO:0007669"/>
    <property type="project" value="UniProtKB-UniRule"/>
</dbReference>
<evidence type="ECO:0000256" key="12">
    <source>
        <dbReference type="ARBA" id="ARBA00023326"/>
    </source>
</evidence>
<keyword evidence="8 15" id="KW-0732">Signal</keyword>
<evidence type="ECO:0000313" key="17">
    <source>
        <dbReference type="EMBL" id="PYH91885.1"/>
    </source>
</evidence>
<feature type="domain" description="GH11" evidence="16">
    <location>
        <begin position="45"/>
        <end position="234"/>
    </location>
</feature>
<comment type="subcellular location">
    <subcellularLocation>
        <location evidence="2">Secreted</location>
    </subcellularLocation>
</comment>
<reference evidence="17 18" key="1">
    <citation type="submission" date="2018-02" db="EMBL/GenBank/DDBJ databases">
        <title>The genomes of Aspergillus section Nigri reveals drivers in fungal speciation.</title>
        <authorList>
            <consortium name="DOE Joint Genome Institute"/>
            <person name="Vesth T.C."/>
            <person name="Nybo J."/>
            <person name="Theobald S."/>
            <person name="Brandl J."/>
            <person name="Frisvad J.C."/>
            <person name="Nielsen K.F."/>
            <person name="Lyhne E.K."/>
            <person name="Kogle M.E."/>
            <person name="Kuo A."/>
            <person name="Riley R."/>
            <person name="Clum A."/>
            <person name="Nolan M."/>
            <person name="Lipzen A."/>
            <person name="Salamov A."/>
            <person name="Henrissat B."/>
            <person name="Wiebenga A."/>
            <person name="De vries R.P."/>
            <person name="Grigoriev I.V."/>
            <person name="Mortensen U.H."/>
            <person name="Andersen M.R."/>
            <person name="Baker S.E."/>
        </authorList>
    </citation>
    <scope>NUCLEOTIDE SEQUENCE [LARGE SCALE GENOMIC DNA]</scope>
    <source>
        <strain evidence="17 18">CBS 707.79</strain>
    </source>
</reference>
<dbReference type="PANTHER" id="PTHR46828">
    <property type="entry name" value="ENDO-1,4-BETA-XYLANASE A-RELATED"/>
    <property type="match status" value="1"/>
</dbReference>
<dbReference type="PRINTS" id="PR00911">
    <property type="entry name" value="GLHYDRLASE11"/>
</dbReference>
<evidence type="ECO:0000256" key="1">
    <source>
        <dbReference type="ARBA" id="ARBA00000681"/>
    </source>
</evidence>
<keyword evidence="9 13" id="KW-0378">Hydrolase</keyword>
<sequence>MLFASHISAILSILGALAVAIVAGPVDDHRTRKAVSPERLQWIREAFANTTETVDNAGMSKRATTFSTSQDGHSDSGEFELGWSMSSEAELLGGKGYKGGSTRSLTWDGYFTAEGDWTLAIYGWTLDPVTEWYIVESHGTGTPGNGDILGQVDSDDGVYDVYSLPYNNVPEIYGVTSFNQYWSVRRSHRTTGTVDVSAHFARWKELGLEPGSPIFQMVTLEGLEGEGFLDFTVS</sequence>
<gene>
    <name evidence="17" type="ORF">BO71DRAFT_485913</name>
</gene>
<dbReference type="GO" id="GO:0005576">
    <property type="term" value="C:extracellular region"/>
    <property type="evidence" value="ECO:0007669"/>
    <property type="project" value="UniProtKB-SubCell"/>
</dbReference>
<keyword evidence="11 13" id="KW-0326">Glycosidase</keyword>
<comment type="pathway">
    <text evidence="3 13 14">Glycan degradation; xylan degradation.</text>
</comment>
<dbReference type="AlphaFoldDB" id="A0A319D363"/>
<dbReference type="Proteomes" id="UP000247810">
    <property type="component" value="Unassembled WGS sequence"/>
</dbReference>
<feature type="chain" id="PRO_5016456992" description="Endo-1,4-beta-xylanase" evidence="15">
    <location>
        <begin position="24"/>
        <end position="234"/>
    </location>
</feature>
<dbReference type="EC" id="3.2.1.8" evidence="5 13"/>
<evidence type="ECO:0000256" key="11">
    <source>
        <dbReference type="ARBA" id="ARBA00023295"/>
    </source>
</evidence>